<proteinExistence type="predicted"/>
<sequence>MQPALFALLMLGMTAHYLIRTNVCTPLLHRLTNCTVVSKIKHHIGSCPLFLMNGSHSLWPVHIIFMCPSQNTVMQYSSPAPMTDIIYNYELGPCELILCIMTMQQIFLSC</sequence>
<dbReference type="EMBL" id="GEGO01002070">
    <property type="protein sequence ID" value="JAR93334.1"/>
    <property type="molecule type" value="Transcribed_RNA"/>
</dbReference>
<feature type="signal peptide" evidence="1">
    <location>
        <begin position="1"/>
        <end position="20"/>
    </location>
</feature>
<reference evidence="2" key="1">
    <citation type="journal article" date="2018" name="PLoS Negl. Trop. Dis.">
        <title>Sialome diversity of ticks revealed by RNAseq of single tick salivary glands.</title>
        <authorList>
            <person name="Perner J."/>
            <person name="Kropackova S."/>
            <person name="Kopacek P."/>
            <person name="Ribeiro J.M."/>
        </authorList>
    </citation>
    <scope>NUCLEOTIDE SEQUENCE</scope>
    <source>
        <strain evidence="2">Siblings of single egg batch collected in Ceske Budejovice</strain>
        <tissue evidence="2">Salivary glands</tissue>
    </source>
</reference>
<accession>A0A147BRE0</accession>
<evidence type="ECO:0000313" key="2">
    <source>
        <dbReference type="EMBL" id="JAR93334.1"/>
    </source>
</evidence>
<feature type="chain" id="PRO_5007542755" evidence="1">
    <location>
        <begin position="21"/>
        <end position="110"/>
    </location>
</feature>
<evidence type="ECO:0000256" key="1">
    <source>
        <dbReference type="SAM" id="SignalP"/>
    </source>
</evidence>
<protein>
    <submittedName>
        <fullName evidence="2">Putative secreted protein</fullName>
    </submittedName>
</protein>
<dbReference type="AlphaFoldDB" id="A0A147BRE0"/>
<keyword evidence="1" id="KW-0732">Signal</keyword>
<name>A0A147BRE0_IXORI</name>
<organism evidence="2">
    <name type="scientific">Ixodes ricinus</name>
    <name type="common">Common tick</name>
    <name type="synonym">Acarus ricinus</name>
    <dbReference type="NCBI Taxonomy" id="34613"/>
    <lineage>
        <taxon>Eukaryota</taxon>
        <taxon>Metazoa</taxon>
        <taxon>Ecdysozoa</taxon>
        <taxon>Arthropoda</taxon>
        <taxon>Chelicerata</taxon>
        <taxon>Arachnida</taxon>
        <taxon>Acari</taxon>
        <taxon>Parasitiformes</taxon>
        <taxon>Ixodida</taxon>
        <taxon>Ixodoidea</taxon>
        <taxon>Ixodidae</taxon>
        <taxon>Ixodinae</taxon>
        <taxon>Ixodes</taxon>
    </lineage>
</organism>